<reference evidence="4" key="1">
    <citation type="journal article" date="2020" name="Stud. Mycol.">
        <title>101 Dothideomycetes genomes: a test case for predicting lifestyles and emergence of pathogens.</title>
        <authorList>
            <person name="Haridas S."/>
            <person name="Albert R."/>
            <person name="Binder M."/>
            <person name="Bloem J."/>
            <person name="Labutti K."/>
            <person name="Salamov A."/>
            <person name="Andreopoulos B."/>
            <person name="Baker S."/>
            <person name="Barry K."/>
            <person name="Bills G."/>
            <person name="Bluhm B."/>
            <person name="Cannon C."/>
            <person name="Castanera R."/>
            <person name="Culley D."/>
            <person name="Daum C."/>
            <person name="Ezra D."/>
            <person name="Gonzalez J."/>
            <person name="Henrissat B."/>
            <person name="Kuo A."/>
            <person name="Liang C."/>
            <person name="Lipzen A."/>
            <person name="Lutzoni F."/>
            <person name="Magnuson J."/>
            <person name="Mondo S."/>
            <person name="Nolan M."/>
            <person name="Ohm R."/>
            <person name="Pangilinan J."/>
            <person name="Park H.-J."/>
            <person name="Ramirez L."/>
            <person name="Alfaro M."/>
            <person name="Sun H."/>
            <person name="Tritt A."/>
            <person name="Yoshinaga Y."/>
            <person name="Zwiers L.-H."/>
            <person name="Turgeon B."/>
            <person name="Goodwin S."/>
            <person name="Spatafora J."/>
            <person name="Crous P."/>
            <person name="Grigoriev I."/>
        </authorList>
    </citation>
    <scope>NUCLEOTIDE SEQUENCE</scope>
    <source>
        <strain evidence="4">CBS 133067</strain>
    </source>
</reference>
<proteinExistence type="inferred from homology"/>
<evidence type="ECO:0000256" key="1">
    <source>
        <dbReference type="ARBA" id="ARBA00010617"/>
    </source>
</evidence>
<comment type="cofactor">
    <cofactor evidence="2">
        <name>heme</name>
        <dbReference type="ChEBI" id="CHEBI:30413"/>
    </cofactor>
</comment>
<dbReference type="GO" id="GO:0016705">
    <property type="term" value="F:oxidoreductase activity, acting on paired donors, with incorporation or reduction of molecular oxygen"/>
    <property type="evidence" value="ECO:0007669"/>
    <property type="project" value="InterPro"/>
</dbReference>
<dbReference type="CDD" id="cd11060">
    <property type="entry name" value="CYP57A1-like"/>
    <property type="match status" value="1"/>
</dbReference>
<dbReference type="InterPro" id="IPR001128">
    <property type="entry name" value="Cyt_P450"/>
</dbReference>
<dbReference type="GO" id="GO:0004497">
    <property type="term" value="F:monooxygenase activity"/>
    <property type="evidence" value="ECO:0007669"/>
    <property type="project" value="InterPro"/>
</dbReference>
<dbReference type="InterPro" id="IPR036396">
    <property type="entry name" value="Cyt_P450_sf"/>
</dbReference>
<dbReference type="PRINTS" id="PR00463">
    <property type="entry name" value="EP450I"/>
</dbReference>
<dbReference type="GO" id="GO:0005506">
    <property type="term" value="F:iron ion binding"/>
    <property type="evidence" value="ECO:0007669"/>
    <property type="project" value="InterPro"/>
</dbReference>
<dbReference type="PRINTS" id="PR00385">
    <property type="entry name" value="P450"/>
</dbReference>
<keyword evidence="3" id="KW-1133">Transmembrane helix</keyword>
<dbReference type="EMBL" id="ML978124">
    <property type="protein sequence ID" value="KAF2100311.1"/>
    <property type="molecule type" value="Genomic_DNA"/>
</dbReference>
<sequence length="498" mass="56727">MAILSIIPLISYWLLLPISFLLLRALYRKYLHPLRKVPGPFLASTTNLYRLAIFLRGRQHYEYHELHKKYGPLARLGPNTVILNDPAHFSDYFGWDKSPFWRAFRGRLTDLDHGQIANIKEHAVVKRRVMGGYSMSNIIKSEGKVDSHITELMQQFSARCGTVFDMAPWTQWAAFDIAMDMAFSNPIGFVKAGHDVNGLIDSLHELLTGTGIIALFPKFVTFMQQPWLFPLIAPRPTDKKGPGALYGLAWSQVNKRFDAQDEEKHEDILQWIIEREDREGQRLSKGVLENESVAPVLAGSDTSATVLRAIILYVATNPRVLNKLHEEIDRADAAGLLSTPPKYEEIRQHVPYIAPIMREALRMYTVVGSPMPREVPKGGASINGYFLPGGTEVSICHYAIGRNTAIFGEDADRFRPERWTEEVDPATRRLRETGDVFFSNGTMMCTGRNVATLEIWKIATQLFRQFDIEVVDPVKPWQEKDSLVMLVWDFRVSLNVRR</sequence>
<dbReference type="Gene3D" id="1.10.630.10">
    <property type="entry name" value="Cytochrome P450"/>
    <property type="match status" value="1"/>
</dbReference>
<keyword evidence="2" id="KW-0349">Heme</keyword>
<dbReference type="Proteomes" id="UP000799772">
    <property type="component" value="Unassembled WGS sequence"/>
</dbReference>
<dbReference type="PANTHER" id="PTHR24305">
    <property type="entry name" value="CYTOCHROME P450"/>
    <property type="match status" value="1"/>
</dbReference>
<keyword evidence="5" id="KW-1185">Reference proteome</keyword>
<feature type="binding site" description="axial binding residue" evidence="2">
    <location>
        <position position="445"/>
    </location>
    <ligand>
        <name>heme</name>
        <dbReference type="ChEBI" id="CHEBI:30413"/>
    </ligand>
    <ligandPart>
        <name>Fe</name>
        <dbReference type="ChEBI" id="CHEBI:18248"/>
    </ligandPart>
</feature>
<dbReference type="GO" id="GO:0020037">
    <property type="term" value="F:heme binding"/>
    <property type="evidence" value="ECO:0007669"/>
    <property type="project" value="InterPro"/>
</dbReference>
<gene>
    <name evidence="4" type="ORF">NA57DRAFT_73921</name>
</gene>
<dbReference type="AlphaFoldDB" id="A0A9P4IEG6"/>
<dbReference type="SUPFAM" id="SSF48264">
    <property type="entry name" value="Cytochrome P450"/>
    <property type="match status" value="1"/>
</dbReference>
<keyword evidence="3" id="KW-0472">Membrane</keyword>
<dbReference type="OrthoDB" id="3934656at2759"/>
<dbReference type="Pfam" id="PF00067">
    <property type="entry name" value="p450"/>
    <property type="match status" value="1"/>
</dbReference>
<evidence type="ECO:0000313" key="4">
    <source>
        <dbReference type="EMBL" id="KAF2100311.1"/>
    </source>
</evidence>
<accession>A0A9P4IEG6</accession>
<keyword evidence="2" id="KW-0408">Iron</keyword>
<dbReference type="InterPro" id="IPR050121">
    <property type="entry name" value="Cytochrome_P450_monoxygenase"/>
</dbReference>
<comment type="caution">
    <text evidence="4">The sequence shown here is derived from an EMBL/GenBank/DDBJ whole genome shotgun (WGS) entry which is preliminary data.</text>
</comment>
<feature type="transmembrane region" description="Helical" evidence="3">
    <location>
        <begin position="6"/>
        <end position="27"/>
    </location>
</feature>
<evidence type="ECO:0000256" key="2">
    <source>
        <dbReference type="PIRSR" id="PIRSR602401-1"/>
    </source>
</evidence>
<protein>
    <submittedName>
        <fullName evidence="4">Cytochrome P450</fullName>
    </submittedName>
</protein>
<dbReference type="PANTHER" id="PTHR24305:SF166">
    <property type="entry name" value="CYTOCHROME P450 12A4, MITOCHONDRIAL-RELATED"/>
    <property type="match status" value="1"/>
</dbReference>
<evidence type="ECO:0000256" key="3">
    <source>
        <dbReference type="SAM" id="Phobius"/>
    </source>
</evidence>
<comment type="similarity">
    <text evidence="1">Belongs to the cytochrome P450 family.</text>
</comment>
<name>A0A9P4IEG6_9PEZI</name>
<evidence type="ECO:0000313" key="5">
    <source>
        <dbReference type="Proteomes" id="UP000799772"/>
    </source>
</evidence>
<organism evidence="4 5">
    <name type="scientific">Rhizodiscina lignyota</name>
    <dbReference type="NCBI Taxonomy" id="1504668"/>
    <lineage>
        <taxon>Eukaryota</taxon>
        <taxon>Fungi</taxon>
        <taxon>Dikarya</taxon>
        <taxon>Ascomycota</taxon>
        <taxon>Pezizomycotina</taxon>
        <taxon>Dothideomycetes</taxon>
        <taxon>Pleosporomycetidae</taxon>
        <taxon>Aulographales</taxon>
        <taxon>Rhizodiscinaceae</taxon>
        <taxon>Rhizodiscina</taxon>
    </lineage>
</organism>
<keyword evidence="2" id="KW-0479">Metal-binding</keyword>
<keyword evidence="3" id="KW-0812">Transmembrane</keyword>
<dbReference type="InterPro" id="IPR002401">
    <property type="entry name" value="Cyt_P450_E_grp-I"/>
</dbReference>